<protein>
    <submittedName>
        <fullName evidence="3">Jg12757 protein</fullName>
    </submittedName>
</protein>
<sequence>MGNLISGAATESVSTTSNTSNMNSESETKEDVSCLRDGNEVVPEEQFYDTVSDDEDTRARLKKEEMNEFRKQLSVKREQRREILARHRTEKKKLENALQNEVKSKIDLCESNRLLRELLVKNNVEIPEDLKGVQQQSYITDSISHMAEEIDRLKSTNVSLRCELAKTNNALQEAYSDMADLSAQNSASIKQVNALKEVVSVSKTMISLREQQLNELKDKLHDIEQSLADRETSMLSTDLRQEYERQLQNIRTLRGLYEERARLADVSRQALSRELDEHKVLLEAEINKTKDLSLKVTDLETKVNALEETVEEKNNMISSCQQETRGIRAEMSVVNKLFSQVLLGYKNKQDLDILVHRLEENHGILTQMAGKENGSQISSELPKLLLELVSQIDDSNTTSETTPIDNVLEAGAQSTTAKEIVENLPKVWRVLIELLSHQSEKEEKTTEKVTTCYKSVETKSGPVLVPSVSQTYIRLKDLILEKLSLIKEVNRMKQLNTHLESRLGEQEKRLGLVTNELSKTWNVVGRLRRHHHQLHTHEKILKYELQQKRKLLNELKEELEYCREKWEQAREKNTQSEKDWKKLRTEFSNRKLKPDLASINNSAESGYSDEKQSDESSESNDESEYIELKIKCKKKVKKSIETNIDSSADFNLAAEREDPASDLLDVADLPLDTQEDNPECDETSDSLNGESSTKNKKLCEETEDEAADITNEEIFTAERSPDCSIASTVDDVDDRIFQNNNCDVPGTSTSNANLHITIDSAAILKSIREQNERLAEKDKRLERLEISGSHLLKKTQHVAKLSDSINSTLDNILNRPTTSRQCEDVNTIELEEVLHNKNITTELSIPIELNNKEENLTTADHLDLLPSKNFDFRSENLNCEHNREETITANITSTSRQVTKSNTDGNNGHFEAILEATKTQNEPLEVKDERLEDLEQGCSEVANILSSTLNSGSTMVAKLEAIHENCIEAETDEIKTPNANKPENCDLVSKNNTTTNFEEPSSSRELDHEARFAARDRRLKRLEEQTKSLVNKVNKTATKGVKIHYKLEELHNIYGSENSRSSTPSEDTSEDASQHDDDIPNEE</sequence>
<keyword evidence="4" id="KW-1185">Reference proteome</keyword>
<feature type="compositionally biased region" description="Acidic residues" evidence="2">
    <location>
        <begin position="673"/>
        <end position="684"/>
    </location>
</feature>
<dbReference type="EMBL" id="CAKXAJ010025968">
    <property type="protein sequence ID" value="CAH2248073.1"/>
    <property type="molecule type" value="Genomic_DNA"/>
</dbReference>
<dbReference type="OrthoDB" id="8191583at2759"/>
<feature type="compositionally biased region" description="Polar residues" evidence="2">
    <location>
        <begin position="989"/>
        <end position="1000"/>
    </location>
</feature>
<evidence type="ECO:0000313" key="4">
    <source>
        <dbReference type="Proteomes" id="UP000838756"/>
    </source>
</evidence>
<evidence type="ECO:0000313" key="3">
    <source>
        <dbReference type="EMBL" id="CAH2248073.1"/>
    </source>
</evidence>
<evidence type="ECO:0000256" key="2">
    <source>
        <dbReference type="SAM" id="MobiDB-lite"/>
    </source>
</evidence>
<keyword evidence="1" id="KW-0175">Coiled coil</keyword>
<feature type="coiled-coil region" evidence="1">
    <location>
        <begin position="77"/>
        <end position="104"/>
    </location>
</feature>
<name>A0A8S4S780_9NEOP</name>
<gene>
    <name evidence="3" type="primary">jg12757</name>
    <name evidence="3" type="ORF">PAEG_LOCUS21700</name>
</gene>
<feature type="region of interest" description="Disordered" evidence="2">
    <location>
        <begin position="977"/>
        <end position="1008"/>
    </location>
</feature>
<feature type="region of interest" description="Disordered" evidence="2">
    <location>
        <begin position="670"/>
        <end position="700"/>
    </location>
</feature>
<feature type="region of interest" description="Disordered" evidence="2">
    <location>
        <begin position="1053"/>
        <end position="1083"/>
    </location>
</feature>
<feature type="compositionally biased region" description="Polar residues" evidence="2">
    <location>
        <begin position="1055"/>
        <end position="1066"/>
    </location>
</feature>
<reference evidence="3" key="1">
    <citation type="submission" date="2022-03" db="EMBL/GenBank/DDBJ databases">
        <authorList>
            <person name="Lindestad O."/>
        </authorList>
    </citation>
    <scope>NUCLEOTIDE SEQUENCE</scope>
</reference>
<proteinExistence type="predicted"/>
<feature type="compositionally biased region" description="Low complexity" evidence="2">
    <location>
        <begin position="10"/>
        <end position="25"/>
    </location>
</feature>
<feature type="coiled-coil region" evidence="1">
    <location>
        <begin position="150"/>
        <end position="323"/>
    </location>
</feature>
<feature type="coiled-coil region" evidence="1">
    <location>
        <begin position="538"/>
        <end position="572"/>
    </location>
</feature>
<evidence type="ECO:0000256" key="1">
    <source>
        <dbReference type="SAM" id="Coils"/>
    </source>
</evidence>
<feature type="compositionally biased region" description="Basic and acidic residues" evidence="2">
    <location>
        <begin position="1072"/>
        <end position="1083"/>
    </location>
</feature>
<feature type="region of interest" description="Disordered" evidence="2">
    <location>
        <begin position="594"/>
        <end position="622"/>
    </location>
</feature>
<organism evidence="3 4">
    <name type="scientific">Pararge aegeria aegeria</name>
    <dbReference type="NCBI Taxonomy" id="348720"/>
    <lineage>
        <taxon>Eukaryota</taxon>
        <taxon>Metazoa</taxon>
        <taxon>Ecdysozoa</taxon>
        <taxon>Arthropoda</taxon>
        <taxon>Hexapoda</taxon>
        <taxon>Insecta</taxon>
        <taxon>Pterygota</taxon>
        <taxon>Neoptera</taxon>
        <taxon>Endopterygota</taxon>
        <taxon>Lepidoptera</taxon>
        <taxon>Glossata</taxon>
        <taxon>Ditrysia</taxon>
        <taxon>Papilionoidea</taxon>
        <taxon>Nymphalidae</taxon>
        <taxon>Satyrinae</taxon>
        <taxon>Satyrini</taxon>
        <taxon>Parargina</taxon>
        <taxon>Pararge</taxon>
    </lineage>
</organism>
<comment type="caution">
    <text evidence="3">The sequence shown here is derived from an EMBL/GenBank/DDBJ whole genome shotgun (WGS) entry which is preliminary data.</text>
</comment>
<feature type="compositionally biased region" description="Basic and acidic residues" evidence="2">
    <location>
        <begin position="26"/>
        <end position="39"/>
    </location>
</feature>
<dbReference type="AlphaFoldDB" id="A0A8S4S780"/>
<feature type="region of interest" description="Disordered" evidence="2">
    <location>
        <begin position="1"/>
        <end position="39"/>
    </location>
</feature>
<dbReference type="Proteomes" id="UP000838756">
    <property type="component" value="Unassembled WGS sequence"/>
</dbReference>
<accession>A0A8S4S780</accession>